<sequence>MTANDPLEVAKGSVSLVAEVVKVAGDSPQVREAANNLGQTAVTLTQTINNVLVPLAAINFAFDKARAYFSDKFRQDIAAKAEAIPAECIVEPKASIAGPTLQGLAFTHEEKNLKEMYLNLLATAMDGRSASVAHPAFVEIIKQMDSEDARLVRDTLQTSDSIPIVQIVKTLDNAGGHSILARHFLNLLDTNTGEAVEDLGVPAMIDNWIRLGLVEVTYDKYLADPDSYSWVEKRPEFQRLVHESQAEGVRVEKKRGLLCRTDLGERFARAVGLLSPYSD</sequence>
<accession>A0A557RBZ7</accession>
<comment type="caution">
    <text evidence="1">The sequence shown here is derived from an EMBL/GenBank/DDBJ whole genome shotgun (WGS) entry which is preliminary data.</text>
</comment>
<organism evidence="1 2">
    <name type="scientific">Denitromonas halophila</name>
    <dbReference type="NCBI Taxonomy" id="1629404"/>
    <lineage>
        <taxon>Bacteria</taxon>
        <taxon>Pseudomonadati</taxon>
        <taxon>Pseudomonadota</taxon>
        <taxon>Betaproteobacteria</taxon>
        <taxon>Rhodocyclales</taxon>
        <taxon>Zoogloeaceae</taxon>
        <taxon>Denitromonas</taxon>
    </lineage>
</organism>
<evidence type="ECO:0000313" key="2">
    <source>
        <dbReference type="Proteomes" id="UP000318349"/>
    </source>
</evidence>
<name>A0A557RBZ7_9RHOO</name>
<reference evidence="1 2" key="1">
    <citation type="submission" date="2019-07" db="EMBL/GenBank/DDBJ databases">
        <title>The pathways for chlorine oxyanion respiration interact through the shared metabolite chlorate.</title>
        <authorList>
            <person name="Barnum T.P."/>
            <person name="Cheng Y."/>
            <person name="Hill K.A."/>
            <person name="Lucas L.N."/>
            <person name="Carlson H.K."/>
            <person name="Coates J.D."/>
        </authorList>
    </citation>
    <scope>NUCLEOTIDE SEQUENCE [LARGE SCALE GENOMIC DNA]</scope>
    <source>
        <strain evidence="1 2">SFB-1</strain>
    </source>
</reference>
<protein>
    <submittedName>
        <fullName evidence="1">DUF4393 domain-containing protein</fullName>
    </submittedName>
</protein>
<gene>
    <name evidence="1" type="ORF">FHP89_03965</name>
</gene>
<dbReference type="Proteomes" id="UP000318349">
    <property type="component" value="Unassembled WGS sequence"/>
</dbReference>
<evidence type="ECO:0000313" key="1">
    <source>
        <dbReference type="EMBL" id="TVO78822.1"/>
    </source>
</evidence>
<proteinExistence type="predicted"/>
<dbReference type="Gene3D" id="3.30.110.190">
    <property type="match status" value="1"/>
</dbReference>
<dbReference type="Pfam" id="PF14337">
    <property type="entry name" value="Abi_alpha"/>
    <property type="match status" value="1"/>
</dbReference>
<dbReference type="InterPro" id="IPR025506">
    <property type="entry name" value="Abi_alpha"/>
</dbReference>
<dbReference type="EMBL" id="VMNI01000004">
    <property type="protein sequence ID" value="TVO78822.1"/>
    <property type="molecule type" value="Genomic_DNA"/>
</dbReference>
<dbReference type="AlphaFoldDB" id="A0A557RBZ7"/>